<dbReference type="PROSITE" id="PS50002">
    <property type="entry name" value="SH3"/>
    <property type="match status" value="1"/>
</dbReference>
<accession>A0A4U0WJF0</accession>
<dbReference type="PANTHER" id="PTHR45929">
    <property type="entry name" value="JAK PATHWAY SIGNAL TRANSDUCTION ADAPTOR MOLECULE"/>
    <property type="match status" value="1"/>
</dbReference>
<feature type="region of interest" description="Disordered" evidence="3">
    <location>
        <begin position="62"/>
        <end position="96"/>
    </location>
</feature>
<evidence type="ECO:0000256" key="1">
    <source>
        <dbReference type="ARBA" id="ARBA00022443"/>
    </source>
</evidence>
<dbReference type="Gene3D" id="2.30.30.40">
    <property type="entry name" value="SH3 Domains"/>
    <property type="match status" value="1"/>
</dbReference>
<keyword evidence="6" id="KW-1185">Reference proteome</keyword>
<dbReference type="InterPro" id="IPR050670">
    <property type="entry name" value="STAM"/>
</dbReference>
<dbReference type="Proteomes" id="UP000308768">
    <property type="component" value="Unassembled WGS sequence"/>
</dbReference>
<keyword evidence="1 2" id="KW-0728">SH3 domain</keyword>
<feature type="domain" description="SH3" evidence="4">
    <location>
        <begin position="110"/>
        <end position="171"/>
    </location>
</feature>
<dbReference type="OrthoDB" id="6250593at2759"/>
<evidence type="ECO:0000259" key="4">
    <source>
        <dbReference type="PROSITE" id="PS50002"/>
    </source>
</evidence>
<name>A0A4U0WJF0_9PEZI</name>
<feature type="non-terminal residue" evidence="5">
    <location>
        <position position="181"/>
    </location>
</feature>
<evidence type="ECO:0000313" key="5">
    <source>
        <dbReference type="EMBL" id="TKA63182.1"/>
    </source>
</evidence>
<dbReference type="PANTHER" id="PTHR45929:SF7">
    <property type="entry name" value="LAS SEVENTEEN-BINDING PROTEIN 1"/>
    <property type="match status" value="1"/>
</dbReference>
<protein>
    <recommendedName>
        <fullName evidence="4">SH3 domain-containing protein</fullName>
    </recommendedName>
</protein>
<gene>
    <name evidence="5" type="ORF">B0A49_10152</name>
</gene>
<reference evidence="5 6" key="1">
    <citation type="submission" date="2017-03" db="EMBL/GenBank/DDBJ databases">
        <title>Genomes of endolithic fungi from Antarctica.</title>
        <authorList>
            <person name="Coleine C."/>
            <person name="Masonjones S."/>
            <person name="Stajich J.E."/>
        </authorList>
    </citation>
    <scope>NUCLEOTIDE SEQUENCE [LARGE SCALE GENOMIC DNA]</scope>
    <source>
        <strain evidence="5 6">CCFEE 5187</strain>
    </source>
</reference>
<dbReference type="InterPro" id="IPR001452">
    <property type="entry name" value="SH3_domain"/>
</dbReference>
<dbReference type="EMBL" id="NAJN01001438">
    <property type="protein sequence ID" value="TKA63182.1"/>
    <property type="molecule type" value="Genomic_DNA"/>
</dbReference>
<evidence type="ECO:0000313" key="6">
    <source>
        <dbReference type="Proteomes" id="UP000308768"/>
    </source>
</evidence>
<dbReference type="InterPro" id="IPR036028">
    <property type="entry name" value="SH3-like_dom_sf"/>
</dbReference>
<dbReference type="STRING" id="331657.A0A4U0WJF0"/>
<feature type="compositionally biased region" description="Polar residues" evidence="3">
    <location>
        <begin position="62"/>
        <end position="88"/>
    </location>
</feature>
<proteinExistence type="predicted"/>
<dbReference type="Pfam" id="PF00018">
    <property type="entry name" value="SH3_1"/>
    <property type="match status" value="1"/>
</dbReference>
<dbReference type="CDD" id="cd00174">
    <property type="entry name" value="SH3"/>
    <property type="match status" value="1"/>
</dbReference>
<comment type="caution">
    <text evidence="5">The sequence shown here is derived from an EMBL/GenBank/DDBJ whole genome shotgun (WGS) entry which is preliminary data.</text>
</comment>
<dbReference type="AlphaFoldDB" id="A0A4U0WJF0"/>
<dbReference type="SMART" id="SM00326">
    <property type="entry name" value="SH3"/>
    <property type="match status" value="1"/>
</dbReference>
<evidence type="ECO:0000256" key="3">
    <source>
        <dbReference type="SAM" id="MobiDB-lite"/>
    </source>
</evidence>
<sequence length="181" mass="19546">MGYEDQVIAMTNRSIRTIKAELEFLTDASVITPQQLSHLLSQIPAQTPLHAPISVGAVPAVQTTSSPIPSLPPVQNLSMNEKQHSNGYYTPPPPSAVAPPPAYPSSLAPAPLAHATALYVYNPTDAGDLALQPNDTIKVSEYMNAEWWKGQNTRTGAEGIFPRSYVKVVEEKQARQNQTSG</sequence>
<organism evidence="5 6">
    <name type="scientific">Cryomyces minteri</name>
    <dbReference type="NCBI Taxonomy" id="331657"/>
    <lineage>
        <taxon>Eukaryota</taxon>
        <taxon>Fungi</taxon>
        <taxon>Dikarya</taxon>
        <taxon>Ascomycota</taxon>
        <taxon>Pezizomycotina</taxon>
        <taxon>Dothideomycetes</taxon>
        <taxon>Dothideomycetes incertae sedis</taxon>
        <taxon>Cryomyces</taxon>
    </lineage>
</organism>
<dbReference type="SUPFAM" id="SSF50044">
    <property type="entry name" value="SH3-domain"/>
    <property type="match status" value="1"/>
</dbReference>
<evidence type="ECO:0000256" key="2">
    <source>
        <dbReference type="PROSITE-ProRule" id="PRU00192"/>
    </source>
</evidence>